<evidence type="ECO:0000313" key="8">
    <source>
        <dbReference type="EMBL" id="NZA38241.1"/>
    </source>
</evidence>
<dbReference type="GO" id="GO:0006364">
    <property type="term" value="P:rRNA processing"/>
    <property type="evidence" value="ECO:0007669"/>
    <property type="project" value="UniProtKB-UniRule"/>
</dbReference>
<evidence type="ECO:0000259" key="7">
    <source>
        <dbReference type="Pfam" id="PF05239"/>
    </source>
</evidence>
<dbReference type="PANTHER" id="PTHR33692">
    <property type="entry name" value="RIBOSOME MATURATION FACTOR RIMM"/>
    <property type="match status" value="1"/>
</dbReference>
<dbReference type="Gene3D" id="2.30.30.240">
    <property type="entry name" value="PRC-barrel domain"/>
    <property type="match status" value="1"/>
</dbReference>
<dbReference type="GO" id="GO:0005840">
    <property type="term" value="C:ribosome"/>
    <property type="evidence" value="ECO:0007669"/>
    <property type="project" value="InterPro"/>
</dbReference>
<dbReference type="GO" id="GO:0043022">
    <property type="term" value="F:ribosome binding"/>
    <property type="evidence" value="ECO:0007669"/>
    <property type="project" value="InterPro"/>
</dbReference>
<dbReference type="PANTHER" id="PTHR33692:SF1">
    <property type="entry name" value="RIBOSOME MATURATION FACTOR RIMM"/>
    <property type="match status" value="1"/>
</dbReference>
<evidence type="ECO:0000256" key="2">
    <source>
        <dbReference type="ARBA" id="ARBA00022517"/>
    </source>
</evidence>
<feature type="domain" description="PRC-barrel" evidence="7">
    <location>
        <begin position="96"/>
        <end position="169"/>
    </location>
</feature>
<evidence type="ECO:0000259" key="6">
    <source>
        <dbReference type="Pfam" id="PF01782"/>
    </source>
</evidence>
<dbReference type="GeneID" id="68363895"/>
<evidence type="ECO:0000256" key="5">
    <source>
        <dbReference type="HAMAP-Rule" id="MF_00014"/>
    </source>
</evidence>
<dbReference type="InterPro" id="IPR027275">
    <property type="entry name" value="PRC-brl_dom"/>
</dbReference>
<accession>A0A853JM02</accession>
<dbReference type="Proteomes" id="UP000586254">
    <property type="component" value="Unassembled WGS sequence"/>
</dbReference>
<reference evidence="8 9" key="1">
    <citation type="submission" date="2020-07" db="EMBL/GenBank/DDBJ databases">
        <title>Organ Donor 1.</title>
        <authorList>
            <person name="Marsh A.J."/>
            <person name="Azcarate-Peril M.A."/>
        </authorList>
    </citation>
    <scope>NUCLEOTIDE SEQUENCE [LARGE SCALE GENOMIC DNA]</scope>
    <source>
        <strain evidence="8 9">AMC0717</strain>
    </source>
</reference>
<dbReference type="InterPro" id="IPR011961">
    <property type="entry name" value="RimM"/>
</dbReference>
<keyword evidence="2 5" id="KW-0690">Ribosome biogenesis</keyword>
<gene>
    <name evidence="5 8" type="primary">rimM</name>
    <name evidence="8" type="ORF">H0N91_08800</name>
</gene>
<dbReference type="EMBL" id="JACCKS010000008">
    <property type="protein sequence ID" value="NZA38241.1"/>
    <property type="molecule type" value="Genomic_DNA"/>
</dbReference>
<comment type="domain">
    <text evidence="5">The PRC barrel domain binds ribosomal protein uS19.</text>
</comment>
<dbReference type="Pfam" id="PF05239">
    <property type="entry name" value="PRC"/>
    <property type="match status" value="1"/>
</dbReference>
<comment type="function">
    <text evidence="5">An accessory protein needed during the final step in the assembly of 30S ribosomal subunit, possibly for assembly of the head region. Essential for efficient processing of 16S rRNA. May be needed both before and after RbfA during the maturation of 16S rRNA. It has affinity for free ribosomal 30S subunits but not for 70S ribosomes.</text>
</comment>
<organism evidence="8 9">
    <name type="scientific">Eubacterium callanderi</name>
    <dbReference type="NCBI Taxonomy" id="53442"/>
    <lineage>
        <taxon>Bacteria</taxon>
        <taxon>Bacillati</taxon>
        <taxon>Bacillota</taxon>
        <taxon>Clostridia</taxon>
        <taxon>Eubacteriales</taxon>
        <taxon>Eubacteriaceae</taxon>
        <taxon>Eubacterium</taxon>
    </lineage>
</organism>
<dbReference type="HAMAP" id="MF_00014">
    <property type="entry name" value="Ribosome_mat_RimM"/>
    <property type="match status" value="1"/>
</dbReference>
<dbReference type="SUPFAM" id="SSF50447">
    <property type="entry name" value="Translation proteins"/>
    <property type="match status" value="1"/>
</dbReference>
<comment type="similarity">
    <text evidence="5">Belongs to the RimM family.</text>
</comment>
<dbReference type="NCBIfam" id="TIGR02273">
    <property type="entry name" value="16S_RimM"/>
    <property type="match status" value="1"/>
</dbReference>
<keyword evidence="3 5" id="KW-0698">rRNA processing</keyword>
<dbReference type="GO" id="GO:0042274">
    <property type="term" value="P:ribosomal small subunit biogenesis"/>
    <property type="evidence" value="ECO:0007669"/>
    <property type="project" value="UniProtKB-UniRule"/>
</dbReference>
<dbReference type="RefSeq" id="WP_081474230.1">
    <property type="nucleotide sequence ID" value="NC_014624.2"/>
</dbReference>
<evidence type="ECO:0000313" key="9">
    <source>
        <dbReference type="Proteomes" id="UP000586254"/>
    </source>
</evidence>
<evidence type="ECO:0000256" key="3">
    <source>
        <dbReference type="ARBA" id="ARBA00022552"/>
    </source>
</evidence>
<evidence type="ECO:0000256" key="1">
    <source>
        <dbReference type="ARBA" id="ARBA00022490"/>
    </source>
</evidence>
<dbReference type="GO" id="GO:0005737">
    <property type="term" value="C:cytoplasm"/>
    <property type="evidence" value="ECO:0007669"/>
    <property type="project" value="UniProtKB-SubCell"/>
</dbReference>
<comment type="subcellular location">
    <subcellularLocation>
        <location evidence="5">Cytoplasm</location>
    </subcellularLocation>
</comment>
<dbReference type="Gene3D" id="2.40.30.60">
    <property type="entry name" value="RimM"/>
    <property type="match status" value="1"/>
</dbReference>
<dbReference type="SUPFAM" id="SSF50346">
    <property type="entry name" value="PRC-barrel domain"/>
    <property type="match status" value="1"/>
</dbReference>
<sequence>MMKKETMVIGKILGAHGIRGELKVYPLTDDPGRFYGLDTVYVQDGQKQECCEVELVRLHKGNVLLTLKGVSDRNQSEKLIGRTVAVDREDAVALEEDEYFIEDLIGLDVTDTDGAPVGVVKDVIQTAGSVDNIEIKTPEKLVYVPARKVYFLKVDFENKRITADIPEELMNL</sequence>
<dbReference type="InterPro" id="IPR011033">
    <property type="entry name" value="PRC_barrel-like_sf"/>
</dbReference>
<evidence type="ECO:0000256" key="4">
    <source>
        <dbReference type="ARBA" id="ARBA00023186"/>
    </source>
</evidence>
<keyword evidence="4 5" id="KW-0143">Chaperone</keyword>
<dbReference type="InterPro" id="IPR002676">
    <property type="entry name" value="RimM_N"/>
</dbReference>
<comment type="caution">
    <text evidence="8">The sequence shown here is derived from an EMBL/GenBank/DDBJ whole genome shotgun (WGS) entry which is preliminary data.</text>
</comment>
<proteinExistence type="inferred from homology"/>
<dbReference type="AlphaFoldDB" id="A0A853JM02"/>
<keyword evidence="1 5" id="KW-0963">Cytoplasm</keyword>
<dbReference type="InterPro" id="IPR009000">
    <property type="entry name" value="Transl_B-barrel_sf"/>
</dbReference>
<feature type="domain" description="RimM N-terminal" evidence="6">
    <location>
        <begin position="8"/>
        <end position="90"/>
    </location>
</feature>
<name>A0A853JM02_9FIRM</name>
<dbReference type="InterPro" id="IPR036976">
    <property type="entry name" value="RimM_N_sf"/>
</dbReference>
<dbReference type="Pfam" id="PF01782">
    <property type="entry name" value="RimM"/>
    <property type="match status" value="1"/>
</dbReference>
<protein>
    <recommendedName>
        <fullName evidence="5">Ribosome maturation factor RimM</fullName>
    </recommendedName>
</protein>
<comment type="subunit">
    <text evidence="5">Binds ribosomal protein uS19.</text>
</comment>